<evidence type="ECO:0000313" key="1">
    <source>
        <dbReference type="EMBL" id="RXZ42612.1"/>
    </source>
</evidence>
<name>A0ABY0FAD8_9NEIS</name>
<dbReference type="Proteomes" id="UP000290682">
    <property type="component" value="Unassembled WGS sequence"/>
</dbReference>
<sequence>MYDWNALWHENAGFRTGSDLTQEDLNGLEDALSATLFKAARDETDVAVYETPDRFILLGYQDGLQMLEVAKHTLFDLTLRVVTEDEGQGMAPPYLEALIDNLATGESGEWRGVLTLNPDGIALVNGQVLSPELLPDMLFPELAFTQTPHFRDQLAGRWREELTAELPMIEAALSGGADEGPADAGLPPARMQQIYDRYAEMVRREQANLSRVFTDAELQLVAALFKGVTFESAASCRGLWLVVEAQLIDQEPDRELQVDALALLEKMKGLSYAQEVALIEGLLAS</sequence>
<proteinExistence type="predicted"/>
<evidence type="ECO:0000313" key="2">
    <source>
        <dbReference type="Proteomes" id="UP000290682"/>
    </source>
</evidence>
<gene>
    <name evidence="1" type="ORF">EBB06_11980</name>
</gene>
<comment type="caution">
    <text evidence="1">The sequence shown here is derived from an EMBL/GenBank/DDBJ whole genome shotgun (WGS) entry which is preliminary data.</text>
</comment>
<accession>A0ABY0FAD8</accession>
<protein>
    <submittedName>
        <fullName evidence="1">Uncharacterized protein</fullName>
    </submittedName>
</protein>
<dbReference type="RefSeq" id="WP_129213405.1">
    <property type="nucleotide sequence ID" value="NZ_REGR01000014.1"/>
</dbReference>
<dbReference type="EMBL" id="REGR01000014">
    <property type="protein sequence ID" value="RXZ42612.1"/>
    <property type="molecule type" value="Genomic_DNA"/>
</dbReference>
<organism evidence="1 2">
    <name type="scientific">Crenobacter cavernae</name>
    <dbReference type="NCBI Taxonomy" id="2290923"/>
    <lineage>
        <taxon>Bacteria</taxon>
        <taxon>Pseudomonadati</taxon>
        <taxon>Pseudomonadota</taxon>
        <taxon>Betaproteobacteria</taxon>
        <taxon>Neisseriales</taxon>
        <taxon>Neisseriaceae</taxon>
        <taxon>Crenobacter</taxon>
    </lineage>
</organism>
<keyword evidence="2" id="KW-1185">Reference proteome</keyword>
<reference evidence="1 2" key="1">
    <citation type="submission" date="2018-10" db="EMBL/GenBank/DDBJ databases">
        <title>Draft genome of Fastidiocella sp. strain 375T, a bacterium isolated from a karstic cave dripping water.</title>
        <authorList>
            <person name="Coelho C."/>
            <person name="Verissimo A."/>
            <person name="Tiago I."/>
        </authorList>
    </citation>
    <scope>NUCLEOTIDE SEQUENCE [LARGE SCALE GENOMIC DNA]</scope>
    <source>
        <strain evidence="1 2">CAVE-375</strain>
    </source>
</reference>